<dbReference type="CDD" id="cd01347">
    <property type="entry name" value="ligand_gated_channel"/>
    <property type="match status" value="1"/>
</dbReference>
<evidence type="ECO:0000256" key="7">
    <source>
        <dbReference type="ARBA" id="ARBA00023065"/>
    </source>
</evidence>
<accession>A0ABX1CW15</accession>
<dbReference type="RefSeq" id="WP_168136152.1">
    <property type="nucleotide sequence ID" value="NZ_JAAVJH010000023.1"/>
</dbReference>
<protein>
    <submittedName>
        <fullName evidence="16">TonB-dependent receptor</fullName>
    </submittedName>
</protein>
<gene>
    <name evidence="16" type="ORF">HBH26_18665</name>
</gene>
<dbReference type="EMBL" id="JAAVJH010000023">
    <property type="protein sequence ID" value="NJR80602.1"/>
    <property type="molecule type" value="Genomic_DNA"/>
</dbReference>
<feature type="domain" description="TonB-dependent receptor plug" evidence="15">
    <location>
        <begin position="79"/>
        <end position="184"/>
    </location>
</feature>
<keyword evidence="4" id="KW-0410">Iron transport</keyword>
<comment type="similarity">
    <text evidence="11 12">Belongs to the TonB-dependent receptor family.</text>
</comment>
<evidence type="ECO:0000256" key="1">
    <source>
        <dbReference type="ARBA" id="ARBA00004571"/>
    </source>
</evidence>
<keyword evidence="17" id="KW-1185">Reference proteome</keyword>
<keyword evidence="16" id="KW-0675">Receptor</keyword>
<evidence type="ECO:0000313" key="16">
    <source>
        <dbReference type="EMBL" id="NJR80602.1"/>
    </source>
</evidence>
<organism evidence="16 17">
    <name type="scientific">Sphingomonas corticis</name>
    <dbReference type="NCBI Taxonomy" id="2722791"/>
    <lineage>
        <taxon>Bacteria</taxon>
        <taxon>Pseudomonadati</taxon>
        <taxon>Pseudomonadota</taxon>
        <taxon>Alphaproteobacteria</taxon>
        <taxon>Sphingomonadales</taxon>
        <taxon>Sphingomonadaceae</taxon>
        <taxon>Sphingomonas</taxon>
    </lineage>
</organism>
<keyword evidence="9 11" id="KW-0472">Membrane</keyword>
<evidence type="ECO:0000256" key="5">
    <source>
        <dbReference type="ARBA" id="ARBA00022692"/>
    </source>
</evidence>
<dbReference type="InterPro" id="IPR012910">
    <property type="entry name" value="Plug_dom"/>
</dbReference>
<sequence>MAASLSWAPVSAAQEATTAPTPATSSDAAAQADPSASLAQDTPREQPSTESGVAPDVPPQEQNSGSDIVVTALRRNERLQEAPASISVVTGDIARTAGVVSLADVSKIVPSLRFEGGIRPGVPSIALRGISAVQNGEAPVSIIVDGVQIPFLSLARMDLLDISSVEILKGPQGALYGRGAIAGAIIINTRQPDDDVRFSGRVVAQEGDDYQGIATISGPLAGDVLFAKLTGSYQNRKGLLRNVTTGRTDDFIDQGSVDGELLFEPTDGTRVQVTGMYTRGRVGTNNLTRVPLDRLDDFSIELEQNFRNYDQRRLWRAAVKLDQDTPIGTLTVVAQHARARDFVVTDIDYTSAALQYNFNPLLDVATNVDARITSENAGPLNWIFGGFYQYRESEIDINVMPDPAATTPQASRFTDQFQTSKAFGVYGHATLELGGGVTAIGALRYDRDKRFDELRETPGSAISAPFDAWQPSATFRWQAAPDLLLYATYGQGFRSGGFNPANTVIPSIGAARTYEKEISRNYEMGFKSQFADRRVTLNASFYRTDYDNTQFQRTILSPVTARFITSIAKSRVNGVEVDLTVRPTTELTVGASYSLSDTRIEDFDGTSLYVGNPLPNAFHDNEQVNVQYEPRFDDTYRGLFRVDVTRRGRISYDLANSVTFGSAAFLNARVGLQTDRWSLAVFGANLTDRRVPEFVFPYLFGQQQGRLANQPFRAGVELNVNLGG</sequence>
<comment type="subcellular location">
    <subcellularLocation>
        <location evidence="1 11">Cell outer membrane</location>
        <topology evidence="1 11">Multi-pass membrane protein</topology>
    </subcellularLocation>
</comment>
<feature type="compositionally biased region" description="Low complexity" evidence="13">
    <location>
        <begin position="11"/>
        <end position="41"/>
    </location>
</feature>
<evidence type="ECO:0000256" key="12">
    <source>
        <dbReference type="RuleBase" id="RU003357"/>
    </source>
</evidence>
<dbReference type="Gene3D" id="2.40.170.20">
    <property type="entry name" value="TonB-dependent receptor, beta-barrel domain"/>
    <property type="match status" value="1"/>
</dbReference>
<dbReference type="PANTHER" id="PTHR32552">
    <property type="entry name" value="FERRICHROME IRON RECEPTOR-RELATED"/>
    <property type="match status" value="1"/>
</dbReference>
<keyword evidence="5 11" id="KW-0812">Transmembrane</keyword>
<proteinExistence type="inferred from homology"/>
<evidence type="ECO:0000256" key="10">
    <source>
        <dbReference type="ARBA" id="ARBA00023237"/>
    </source>
</evidence>
<name>A0ABX1CW15_9SPHN</name>
<evidence type="ECO:0000256" key="8">
    <source>
        <dbReference type="ARBA" id="ARBA00023077"/>
    </source>
</evidence>
<evidence type="ECO:0000256" key="9">
    <source>
        <dbReference type="ARBA" id="ARBA00023136"/>
    </source>
</evidence>
<reference evidence="16 17" key="1">
    <citation type="submission" date="2020-03" db="EMBL/GenBank/DDBJ databases">
        <authorList>
            <person name="Wang L."/>
            <person name="He N."/>
            <person name="Li Y."/>
            <person name="Fang Y."/>
            <person name="Zhang F."/>
        </authorList>
    </citation>
    <scope>NUCLEOTIDE SEQUENCE [LARGE SCALE GENOMIC DNA]</scope>
    <source>
        <strain evidence="16 17">36D10-4-7</strain>
    </source>
</reference>
<dbReference type="PROSITE" id="PS52016">
    <property type="entry name" value="TONB_DEPENDENT_REC_3"/>
    <property type="match status" value="1"/>
</dbReference>
<dbReference type="InterPro" id="IPR000531">
    <property type="entry name" value="Beta-barrel_TonB"/>
</dbReference>
<evidence type="ECO:0000256" key="2">
    <source>
        <dbReference type="ARBA" id="ARBA00022448"/>
    </source>
</evidence>
<dbReference type="Pfam" id="PF00593">
    <property type="entry name" value="TonB_dep_Rec_b-barrel"/>
    <property type="match status" value="1"/>
</dbReference>
<keyword evidence="3 11" id="KW-1134">Transmembrane beta strand</keyword>
<keyword evidence="7" id="KW-0406">Ion transport</keyword>
<dbReference type="InterPro" id="IPR036942">
    <property type="entry name" value="Beta-barrel_TonB_sf"/>
</dbReference>
<dbReference type="InterPro" id="IPR039426">
    <property type="entry name" value="TonB-dep_rcpt-like"/>
</dbReference>
<evidence type="ECO:0000259" key="15">
    <source>
        <dbReference type="Pfam" id="PF07715"/>
    </source>
</evidence>
<keyword evidence="6" id="KW-0408">Iron</keyword>
<keyword evidence="10 11" id="KW-0998">Cell outer membrane</keyword>
<evidence type="ECO:0000256" key="4">
    <source>
        <dbReference type="ARBA" id="ARBA00022496"/>
    </source>
</evidence>
<dbReference type="SUPFAM" id="SSF56935">
    <property type="entry name" value="Porins"/>
    <property type="match status" value="1"/>
</dbReference>
<evidence type="ECO:0000313" key="17">
    <source>
        <dbReference type="Proteomes" id="UP000732399"/>
    </source>
</evidence>
<dbReference type="PANTHER" id="PTHR32552:SF81">
    <property type="entry name" value="TONB-DEPENDENT OUTER MEMBRANE RECEPTOR"/>
    <property type="match status" value="1"/>
</dbReference>
<dbReference type="Proteomes" id="UP000732399">
    <property type="component" value="Unassembled WGS sequence"/>
</dbReference>
<evidence type="ECO:0000259" key="14">
    <source>
        <dbReference type="Pfam" id="PF00593"/>
    </source>
</evidence>
<keyword evidence="8 12" id="KW-0798">TonB box</keyword>
<evidence type="ECO:0000256" key="3">
    <source>
        <dbReference type="ARBA" id="ARBA00022452"/>
    </source>
</evidence>
<evidence type="ECO:0000256" key="6">
    <source>
        <dbReference type="ARBA" id="ARBA00023004"/>
    </source>
</evidence>
<feature type="region of interest" description="Disordered" evidence="13">
    <location>
        <begin position="1"/>
        <end position="65"/>
    </location>
</feature>
<evidence type="ECO:0000256" key="11">
    <source>
        <dbReference type="PROSITE-ProRule" id="PRU01360"/>
    </source>
</evidence>
<feature type="domain" description="TonB-dependent receptor-like beta-barrel" evidence="14">
    <location>
        <begin position="266"/>
        <end position="686"/>
    </location>
</feature>
<evidence type="ECO:0000256" key="13">
    <source>
        <dbReference type="SAM" id="MobiDB-lite"/>
    </source>
</evidence>
<keyword evidence="2 11" id="KW-0813">Transport</keyword>
<dbReference type="Pfam" id="PF07715">
    <property type="entry name" value="Plug"/>
    <property type="match status" value="1"/>
</dbReference>
<comment type="caution">
    <text evidence="16">The sequence shown here is derived from an EMBL/GenBank/DDBJ whole genome shotgun (WGS) entry which is preliminary data.</text>
</comment>